<keyword evidence="6 9" id="KW-1133">Transmembrane helix</keyword>
<evidence type="ECO:0000256" key="7">
    <source>
        <dbReference type="ARBA" id="ARBA00023136"/>
    </source>
</evidence>
<dbReference type="Pfam" id="PF02397">
    <property type="entry name" value="Bac_transf"/>
    <property type="match status" value="1"/>
</dbReference>
<keyword evidence="8" id="KW-0270">Exopolysaccharide synthesis</keyword>
<evidence type="ECO:0000256" key="3">
    <source>
        <dbReference type="ARBA" id="ARBA00022475"/>
    </source>
</evidence>
<evidence type="ECO:0000256" key="6">
    <source>
        <dbReference type="ARBA" id="ARBA00022989"/>
    </source>
</evidence>
<keyword evidence="12" id="KW-1185">Reference proteome</keyword>
<gene>
    <name evidence="11" type="ORF">SAMN06295987_102583</name>
</gene>
<evidence type="ECO:0000259" key="10">
    <source>
        <dbReference type="Pfam" id="PF02397"/>
    </source>
</evidence>
<dbReference type="Proteomes" id="UP000190989">
    <property type="component" value="Unassembled WGS sequence"/>
</dbReference>
<evidence type="ECO:0000256" key="5">
    <source>
        <dbReference type="ARBA" id="ARBA00022692"/>
    </source>
</evidence>
<evidence type="ECO:0000313" key="11">
    <source>
        <dbReference type="EMBL" id="SLJ95993.1"/>
    </source>
</evidence>
<keyword evidence="3" id="KW-1003">Cell membrane</keyword>
<feature type="domain" description="Bacterial sugar transferase" evidence="10">
    <location>
        <begin position="36"/>
        <end position="226"/>
    </location>
</feature>
<proteinExistence type="inferred from homology"/>
<dbReference type="AlphaFoldDB" id="A0A1U6HJR6"/>
<keyword evidence="5 9" id="KW-0812">Transmembrane</keyword>
<dbReference type="GO" id="GO:0000271">
    <property type="term" value="P:polysaccharide biosynthetic process"/>
    <property type="evidence" value="ECO:0007669"/>
    <property type="project" value="UniProtKB-KW"/>
</dbReference>
<dbReference type="InterPro" id="IPR003362">
    <property type="entry name" value="Bact_transf"/>
</dbReference>
<evidence type="ECO:0000313" key="12">
    <source>
        <dbReference type="Proteomes" id="UP000190989"/>
    </source>
</evidence>
<reference evidence="12" key="1">
    <citation type="submission" date="2017-02" db="EMBL/GenBank/DDBJ databases">
        <authorList>
            <person name="Varghese N."/>
            <person name="Submissions S."/>
        </authorList>
    </citation>
    <scope>NUCLEOTIDE SEQUENCE [LARGE SCALE GENOMIC DNA]</scope>
    <source>
        <strain evidence="12">SM117</strain>
    </source>
</reference>
<name>A0A1U6HJR6_9SPHN</name>
<dbReference type="PANTHER" id="PTHR30576">
    <property type="entry name" value="COLANIC BIOSYNTHESIS UDP-GLUCOSE LIPID CARRIER TRANSFERASE"/>
    <property type="match status" value="1"/>
</dbReference>
<comment type="similarity">
    <text evidence="2">Belongs to the bacterial sugar transferase family.</text>
</comment>
<evidence type="ECO:0000256" key="9">
    <source>
        <dbReference type="SAM" id="Phobius"/>
    </source>
</evidence>
<sequence>MEINVARNDNYFLLDNAVEHTLAPSPSSILATILWRLFDIVVAIALLVFALPFLVLLSAVLLVSDPGPLFYRHRRIGFRGRYFDCIKFRTMKVNGDAILAAHLRRNAAARQEWNATRKLRNDPRVTGIGALVRKLSLDEFPQLINVLRGEMSIVGPRPIVEAEVERYGRHFEHYCFVRPGLTGLWQTSGRSDTSYQQRVSLDVAYVSRKGLLLDTWLICKTVPTVMLARGSY</sequence>
<evidence type="ECO:0000256" key="2">
    <source>
        <dbReference type="ARBA" id="ARBA00006464"/>
    </source>
</evidence>
<dbReference type="GO" id="GO:0005886">
    <property type="term" value="C:plasma membrane"/>
    <property type="evidence" value="ECO:0007669"/>
    <property type="project" value="UniProtKB-SubCell"/>
</dbReference>
<accession>A0A1U6HJR6</accession>
<comment type="subcellular location">
    <subcellularLocation>
        <location evidence="1">Cell membrane</location>
    </subcellularLocation>
</comment>
<dbReference type="EMBL" id="FVZE01000002">
    <property type="protein sequence ID" value="SLJ95993.1"/>
    <property type="molecule type" value="Genomic_DNA"/>
</dbReference>
<keyword evidence="7 9" id="KW-0472">Membrane</keyword>
<evidence type="ECO:0000256" key="1">
    <source>
        <dbReference type="ARBA" id="ARBA00004236"/>
    </source>
</evidence>
<evidence type="ECO:0000256" key="4">
    <source>
        <dbReference type="ARBA" id="ARBA00022679"/>
    </source>
</evidence>
<dbReference type="PANTHER" id="PTHR30576:SF4">
    <property type="entry name" value="UNDECAPRENYL-PHOSPHATE GALACTOSE PHOSPHOTRANSFERASE"/>
    <property type="match status" value="1"/>
</dbReference>
<feature type="transmembrane region" description="Helical" evidence="9">
    <location>
        <begin position="40"/>
        <end position="64"/>
    </location>
</feature>
<protein>
    <submittedName>
        <fullName evidence="11">Exopolysaccharide production protein ExoY</fullName>
    </submittedName>
</protein>
<dbReference type="GO" id="GO:0016780">
    <property type="term" value="F:phosphotransferase activity, for other substituted phosphate groups"/>
    <property type="evidence" value="ECO:0007669"/>
    <property type="project" value="TreeGrafter"/>
</dbReference>
<evidence type="ECO:0000256" key="8">
    <source>
        <dbReference type="ARBA" id="ARBA00023169"/>
    </source>
</evidence>
<dbReference type="STRING" id="428990.SAMN06295987_102583"/>
<keyword evidence="4" id="KW-0808">Transferase</keyword>
<organism evidence="11 12">
    <name type="scientific">Novosphingobium mathurense</name>
    <dbReference type="NCBI Taxonomy" id="428990"/>
    <lineage>
        <taxon>Bacteria</taxon>
        <taxon>Pseudomonadati</taxon>
        <taxon>Pseudomonadota</taxon>
        <taxon>Alphaproteobacteria</taxon>
        <taxon>Sphingomonadales</taxon>
        <taxon>Sphingomonadaceae</taxon>
        <taxon>Novosphingobium</taxon>
    </lineage>
</organism>